<name>A0ABV2MW51_9HYPH</name>
<evidence type="ECO:0000313" key="2">
    <source>
        <dbReference type="EMBL" id="MET3789908.1"/>
    </source>
</evidence>
<gene>
    <name evidence="2" type="ORF">ABID37_000092</name>
</gene>
<dbReference type="SUPFAM" id="SSF53474">
    <property type="entry name" value="alpha/beta-Hydrolases"/>
    <property type="match status" value="1"/>
</dbReference>
<accession>A0ABV2MW51</accession>
<organism evidence="2 3">
    <name type="scientific">Aquamicrobium terrae</name>
    <dbReference type="NCBI Taxonomy" id="1324945"/>
    <lineage>
        <taxon>Bacteria</taxon>
        <taxon>Pseudomonadati</taxon>
        <taxon>Pseudomonadota</taxon>
        <taxon>Alphaproteobacteria</taxon>
        <taxon>Hyphomicrobiales</taxon>
        <taxon>Phyllobacteriaceae</taxon>
        <taxon>Aquamicrobium</taxon>
    </lineage>
</organism>
<dbReference type="InterPro" id="IPR051044">
    <property type="entry name" value="MAG_DAG_Lipase"/>
</dbReference>
<evidence type="ECO:0000313" key="3">
    <source>
        <dbReference type="Proteomes" id="UP001549076"/>
    </source>
</evidence>
<dbReference type="Proteomes" id="UP001549076">
    <property type="component" value="Unassembled WGS sequence"/>
</dbReference>
<dbReference type="Gene3D" id="3.40.50.1820">
    <property type="entry name" value="alpha/beta hydrolase"/>
    <property type="match status" value="1"/>
</dbReference>
<evidence type="ECO:0000259" key="1">
    <source>
        <dbReference type="Pfam" id="PF12146"/>
    </source>
</evidence>
<dbReference type="EMBL" id="JBEPML010000001">
    <property type="protein sequence ID" value="MET3789908.1"/>
    <property type="molecule type" value="Genomic_DNA"/>
</dbReference>
<reference evidence="2 3" key="1">
    <citation type="submission" date="2024-06" db="EMBL/GenBank/DDBJ databases">
        <title>Genomic Encyclopedia of Type Strains, Phase IV (KMG-IV): sequencing the most valuable type-strain genomes for metagenomic binning, comparative biology and taxonomic classification.</title>
        <authorList>
            <person name="Goeker M."/>
        </authorList>
    </citation>
    <scope>NUCLEOTIDE SEQUENCE [LARGE SCALE GENOMIC DNA]</scope>
    <source>
        <strain evidence="2 3">DSM 27865</strain>
    </source>
</reference>
<keyword evidence="2" id="KW-0378">Hydrolase</keyword>
<dbReference type="InterPro" id="IPR022742">
    <property type="entry name" value="Hydrolase_4"/>
</dbReference>
<feature type="domain" description="Serine aminopeptidase S33" evidence="1">
    <location>
        <begin position="27"/>
        <end position="291"/>
    </location>
</feature>
<comment type="caution">
    <text evidence="2">The sequence shown here is derived from an EMBL/GenBank/DDBJ whole genome shotgun (WGS) entry which is preliminary data.</text>
</comment>
<keyword evidence="3" id="KW-1185">Reference proteome</keyword>
<dbReference type="RefSeq" id="WP_354191980.1">
    <property type="nucleotide sequence ID" value="NZ_JBEPML010000001.1"/>
</dbReference>
<dbReference type="GO" id="GO:0016787">
    <property type="term" value="F:hydrolase activity"/>
    <property type="evidence" value="ECO:0007669"/>
    <property type="project" value="UniProtKB-KW"/>
</dbReference>
<dbReference type="PANTHER" id="PTHR11614">
    <property type="entry name" value="PHOSPHOLIPASE-RELATED"/>
    <property type="match status" value="1"/>
</dbReference>
<protein>
    <submittedName>
        <fullName evidence="2">Alpha-beta hydrolase superfamily lysophospholipase</fullName>
    </submittedName>
</protein>
<dbReference type="InterPro" id="IPR029058">
    <property type="entry name" value="AB_hydrolase_fold"/>
</dbReference>
<sequence>MTFDGRRTLTSPTGAALNLYVEHATAPARGVVQINHGLAEHAARYAPFADFLSQRGYHVYAHDHRGHGFTRAPDAPPGRFAGQDGVEALVADVDAVHDLIAQDHAGLPVVVFGHSMGGMIALNYVLRHSRRIQAAAVWNSNFQAGLPALAARAILAWERFRLGSDVPSRLLPKLTFEAWGKAIPGHRTLFDWLSRDPKQVDAYIADPLCGWNGSVSLWLDLFRLAGNGAADANFGDVRKDLPFHLVGGAHDPATDGGKSVNRLAGRLRRMGFSDVAATIYPDTRHESLNEVNRELVMDDFASWLERVCPRDEAGSAGPRARQAGPLHGT</sequence>
<proteinExistence type="predicted"/>
<dbReference type="Pfam" id="PF12146">
    <property type="entry name" value="Hydrolase_4"/>
    <property type="match status" value="1"/>
</dbReference>